<dbReference type="EMBL" id="SWLG01000014">
    <property type="protein sequence ID" value="TLS35955.1"/>
    <property type="molecule type" value="Genomic_DNA"/>
</dbReference>
<dbReference type="Pfam" id="PF04012">
    <property type="entry name" value="PspA_IM30"/>
    <property type="match status" value="1"/>
</dbReference>
<dbReference type="PANTHER" id="PTHR31088:SF6">
    <property type="entry name" value="PHAGE SHOCK PROTEIN A"/>
    <property type="match status" value="1"/>
</dbReference>
<organism evidence="3 4">
    <name type="scientific">Exobacillus caeni</name>
    <dbReference type="NCBI Taxonomy" id="2574798"/>
    <lineage>
        <taxon>Bacteria</taxon>
        <taxon>Bacillati</taxon>
        <taxon>Bacillota</taxon>
        <taxon>Bacilli</taxon>
        <taxon>Bacillales</taxon>
        <taxon>Guptibacillaceae</taxon>
        <taxon>Exobacillus</taxon>
    </lineage>
</organism>
<comment type="similarity">
    <text evidence="1">Belongs to the PspA/Vipp/IM30 family.</text>
</comment>
<evidence type="ECO:0000313" key="4">
    <source>
        <dbReference type="Proteomes" id="UP000308230"/>
    </source>
</evidence>
<accession>A0A5R9F895</accession>
<keyword evidence="4" id="KW-1185">Reference proteome</keyword>
<feature type="coiled-coil region" evidence="2">
    <location>
        <begin position="57"/>
        <end position="138"/>
    </location>
</feature>
<proteinExistence type="inferred from homology"/>
<name>A0A5R9F895_9BACL</name>
<gene>
    <name evidence="3" type="ORF">FCL54_17325</name>
</gene>
<sequence>MGSLFGRIKNSIEADFHEMLDKKEQKNPISVLNQYLRQCEQQVEKTRKLVERQYLLKDEFTREYHQAQKMVEKRKQQAEVASKAGENELYEFAQRERSQYEERGIRLKESLDSAIRELDNLEQKYEQMKHKLKDMYIKRMELMGRENVARANHGMNKVLEQETYSSKPFSKFEEIEQYLDRIEHQVNSDYHHNTIDARFAQLEKELKIEESHSIS</sequence>
<dbReference type="InterPro" id="IPR007157">
    <property type="entry name" value="PspA_VIPP1"/>
</dbReference>
<reference evidence="3 4" key="1">
    <citation type="submission" date="2019-04" db="EMBL/GenBank/DDBJ databases">
        <title>Bacillus caeni sp. nov., a bacterium isolated from mangrove sediment.</title>
        <authorList>
            <person name="Huang H."/>
            <person name="Mo K."/>
            <person name="Hu Y."/>
        </authorList>
    </citation>
    <scope>NUCLEOTIDE SEQUENCE [LARGE SCALE GENOMIC DNA]</scope>
    <source>
        <strain evidence="3 4">HB172195</strain>
    </source>
</reference>
<dbReference type="OrthoDB" id="2366053at2"/>
<dbReference type="AlphaFoldDB" id="A0A5R9F895"/>
<protein>
    <submittedName>
        <fullName evidence="3">PspA/IM30 family protein</fullName>
    </submittedName>
</protein>
<evidence type="ECO:0000313" key="3">
    <source>
        <dbReference type="EMBL" id="TLS35955.1"/>
    </source>
</evidence>
<dbReference type="RefSeq" id="WP_138128118.1">
    <property type="nucleotide sequence ID" value="NZ_SWLG01000014.1"/>
</dbReference>
<evidence type="ECO:0000256" key="2">
    <source>
        <dbReference type="SAM" id="Coils"/>
    </source>
</evidence>
<dbReference type="Proteomes" id="UP000308230">
    <property type="component" value="Unassembled WGS sequence"/>
</dbReference>
<keyword evidence="2" id="KW-0175">Coiled coil</keyword>
<comment type="caution">
    <text evidence="3">The sequence shown here is derived from an EMBL/GenBank/DDBJ whole genome shotgun (WGS) entry which is preliminary data.</text>
</comment>
<evidence type="ECO:0000256" key="1">
    <source>
        <dbReference type="ARBA" id="ARBA00043985"/>
    </source>
</evidence>
<dbReference type="PANTHER" id="PTHR31088">
    <property type="entry name" value="MEMBRANE-ASSOCIATED PROTEIN VIPP1, CHLOROPLASTIC"/>
    <property type="match status" value="1"/>
</dbReference>